<sequence length="76" mass="8992">MIKKITRFIQLVKKCIADYRYHKHWAQLMHSGLTVRDHKTLVTVTDDEVVVDYVDGRKIGQKYVNPVYIDSTNWGR</sequence>
<dbReference type="EMBL" id="LDZY01000018">
    <property type="protein sequence ID" value="KLU64049.1"/>
    <property type="molecule type" value="Genomic_DNA"/>
</dbReference>
<dbReference type="AlphaFoldDB" id="A0A0J1FKQ0"/>
<protein>
    <submittedName>
        <fullName evidence="1">Uncharacterized protein</fullName>
    </submittedName>
</protein>
<dbReference type="Proteomes" id="UP000036356">
    <property type="component" value="Unassembled WGS sequence"/>
</dbReference>
<evidence type="ECO:0000313" key="2">
    <source>
        <dbReference type="Proteomes" id="UP000036356"/>
    </source>
</evidence>
<keyword evidence="2" id="KW-1185">Reference proteome</keyword>
<dbReference type="STRING" id="476652.DEAC_c40430"/>
<reference evidence="1 2" key="1">
    <citation type="submission" date="2015-06" db="EMBL/GenBank/DDBJ databases">
        <title>Draft genome of the moderately acidophilic sulfate reducer Candidatus Desulfosporosinus acididurans strain M1.</title>
        <authorList>
            <person name="Poehlein A."/>
            <person name="Petzsch P."/>
            <person name="Johnson B.D."/>
            <person name="Schloemann M."/>
            <person name="Daniel R."/>
            <person name="Muehling M."/>
        </authorList>
    </citation>
    <scope>NUCLEOTIDE SEQUENCE [LARGE SCALE GENOMIC DNA]</scope>
    <source>
        <strain evidence="1 2">M1</strain>
    </source>
</reference>
<proteinExistence type="predicted"/>
<name>A0A0J1FKQ0_9FIRM</name>
<accession>A0A0J1FKQ0</accession>
<dbReference type="PATRIC" id="fig|476652.3.peg.4283"/>
<comment type="caution">
    <text evidence="1">The sequence shown here is derived from an EMBL/GenBank/DDBJ whole genome shotgun (WGS) entry which is preliminary data.</text>
</comment>
<evidence type="ECO:0000313" key="1">
    <source>
        <dbReference type="EMBL" id="KLU64049.1"/>
    </source>
</evidence>
<organism evidence="1 2">
    <name type="scientific">Desulfosporosinus acididurans</name>
    <dbReference type="NCBI Taxonomy" id="476652"/>
    <lineage>
        <taxon>Bacteria</taxon>
        <taxon>Bacillati</taxon>
        <taxon>Bacillota</taxon>
        <taxon>Clostridia</taxon>
        <taxon>Eubacteriales</taxon>
        <taxon>Desulfitobacteriaceae</taxon>
        <taxon>Desulfosporosinus</taxon>
    </lineage>
</organism>
<gene>
    <name evidence="1" type="ORF">DEAC_c40430</name>
</gene>